<dbReference type="InterPro" id="IPR013097">
    <property type="entry name" value="Dabb"/>
</dbReference>
<dbReference type="RefSeq" id="WP_096383092.1">
    <property type="nucleotide sequence ID" value="NZ_AP017457.1"/>
</dbReference>
<accession>A0A173LYN4</accession>
<evidence type="ECO:0000259" key="1">
    <source>
        <dbReference type="PROSITE" id="PS51502"/>
    </source>
</evidence>
<dbReference type="Pfam" id="PF07876">
    <property type="entry name" value="Dabb"/>
    <property type="match status" value="1"/>
</dbReference>
<organism evidence="2 3">
    <name type="scientific">Aurantimicrobium minutum</name>
    <dbReference type="NCBI Taxonomy" id="708131"/>
    <lineage>
        <taxon>Bacteria</taxon>
        <taxon>Bacillati</taxon>
        <taxon>Actinomycetota</taxon>
        <taxon>Actinomycetes</taxon>
        <taxon>Micrococcales</taxon>
        <taxon>Microbacteriaceae</taxon>
        <taxon>Aurantimicrobium</taxon>
    </lineage>
</organism>
<proteinExistence type="predicted"/>
<dbReference type="KEGG" id="amin:AUMI_114680"/>
<dbReference type="Proteomes" id="UP000243847">
    <property type="component" value="Chromosome sequence1"/>
</dbReference>
<dbReference type="InterPro" id="IPR011008">
    <property type="entry name" value="Dimeric_a/b-barrel"/>
</dbReference>
<sequence length="100" mass="10945">MSIRHIVMWKLGTDSAEEKLAQAEEMRVALEGLNGVVPSLRSLTVRPNALFVGANFDVVLDSTFDDAEGLAAYASHPAHEEAAQVIKKYAVERTAVDYEL</sequence>
<dbReference type="EMBL" id="AP017457">
    <property type="protein sequence ID" value="BAV00011.1"/>
    <property type="molecule type" value="Genomic_DNA"/>
</dbReference>
<dbReference type="PROSITE" id="PS51502">
    <property type="entry name" value="S_R_A_B_BARREL"/>
    <property type="match status" value="1"/>
</dbReference>
<evidence type="ECO:0000313" key="2">
    <source>
        <dbReference type="EMBL" id="BAV00011.1"/>
    </source>
</evidence>
<protein>
    <recommendedName>
        <fullName evidence="1">Stress-response A/B barrel domain-containing protein</fullName>
    </recommendedName>
</protein>
<dbReference type="OrthoDB" id="6637496at2"/>
<name>A0A173LYN4_9MICO</name>
<dbReference type="Gene3D" id="3.30.70.100">
    <property type="match status" value="1"/>
</dbReference>
<dbReference type="PANTHER" id="PTHR37832">
    <property type="entry name" value="BLL2683 PROTEIN"/>
    <property type="match status" value="1"/>
</dbReference>
<dbReference type="GeneID" id="80452662"/>
<dbReference type="SMART" id="SM00886">
    <property type="entry name" value="Dabb"/>
    <property type="match status" value="1"/>
</dbReference>
<feature type="domain" description="Stress-response A/B barrel" evidence="1">
    <location>
        <begin position="3"/>
        <end position="98"/>
    </location>
</feature>
<reference evidence="2 3" key="1">
    <citation type="journal article" date="2016" name="Genome Announc.">
        <title>Complete Genome Sequence of Aurantimicrobium minutum Type Strain KNCT, a Planktonic Ultramicrobacterium Isolated from River Water.</title>
        <authorList>
            <person name="Nakai R."/>
            <person name="Fujisawa T."/>
            <person name="Nakamura Y."/>
            <person name="Nishide H."/>
            <person name="Uchiyama I."/>
            <person name="Baba T."/>
            <person name="Toyoda A."/>
            <person name="Fujiyama A."/>
            <person name="Naganuma T."/>
            <person name="Niki H."/>
        </authorList>
    </citation>
    <scope>NUCLEOTIDE SEQUENCE [LARGE SCALE GENOMIC DNA]</scope>
    <source>
        <strain evidence="2 3">KNC</strain>
    </source>
</reference>
<dbReference type="SUPFAM" id="SSF54909">
    <property type="entry name" value="Dimeric alpha+beta barrel"/>
    <property type="match status" value="1"/>
</dbReference>
<dbReference type="PANTHER" id="PTHR37832:SF1">
    <property type="entry name" value="STRESS-RESPONSE A_B BARREL DOMAIN-CONTAINING PROTEIN"/>
    <property type="match status" value="1"/>
</dbReference>
<evidence type="ECO:0000313" key="3">
    <source>
        <dbReference type="Proteomes" id="UP000243847"/>
    </source>
</evidence>
<gene>
    <name evidence="2" type="ORF">AUMI_114680</name>
</gene>
<dbReference type="AlphaFoldDB" id="A0A173LYN4"/>